<dbReference type="PANTHER" id="PTHR47074:SF79">
    <property type="entry name" value="PUTATIVE-RELATED"/>
    <property type="match status" value="1"/>
</dbReference>
<dbReference type="CDD" id="cd06222">
    <property type="entry name" value="RNase_H_like"/>
    <property type="match status" value="1"/>
</dbReference>
<keyword evidence="3" id="KW-1185">Reference proteome</keyword>
<evidence type="ECO:0000313" key="2">
    <source>
        <dbReference type="EMBL" id="KAK2634784.1"/>
    </source>
</evidence>
<sequence>MCPICLKKAESSLHALWRCASLKAVRIVCDFVFGHASLESTPFLDFMQPCGSHVGVNEFEFLCILWWRVWHRRSLVVHYHSLVLVLKVMEWAVSFLKEFRSASMVKVGNGKDGRDGDRVANHPWQPPPACFFKINTDAAVNGKGKGSGIGVVIRDCDGKVMASLCRNILANYEPQIAEALAILEGCRLAINHNLMPSVLEFDALVVVRVICKR</sequence>
<dbReference type="PANTHER" id="PTHR47074">
    <property type="entry name" value="BNAC02G40300D PROTEIN"/>
    <property type="match status" value="1"/>
</dbReference>
<feature type="domain" description="RNase H type-1" evidence="1">
    <location>
        <begin position="135"/>
        <end position="212"/>
    </location>
</feature>
<dbReference type="Pfam" id="PF13456">
    <property type="entry name" value="RVT_3"/>
    <property type="match status" value="1"/>
</dbReference>
<organism evidence="2 3">
    <name type="scientific">Dipteronia dyeriana</name>
    <dbReference type="NCBI Taxonomy" id="168575"/>
    <lineage>
        <taxon>Eukaryota</taxon>
        <taxon>Viridiplantae</taxon>
        <taxon>Streptophyta</taxon>
        <taxon>Embryophyta</taxon>
        <taxon>Tracheophyta</taxon>
        <taxon>Spermatophyta</taxon>
        <taxon>Magnoliopsida</taxon>
        <taxon>eudicotyledons</taxon>
        <taxon>Gunneridae</taxon>
        <taxon>Pentapetalae</taxon>
        <taxon>rosids</taxon>
        <taxon>malvids</taxon>
        <taxon>Sapindales</taxon>
        <taxon>Sapindaceae</taxon>
        <taxon>Hippocastanoideae</taxon>
        <taxon>Acereae</taxon>
        <taxon>Dipteronia</taxon>
    </lineage>
</organism>
<dbReference type="Gene3D" id="3.30.420.10">
    <property type="entry name" value="Ribonuclease H-like superfamily/Ribonuclease H"/>
    <property type="match status" value="1"/>
</dbReference>
<comment type="caution">
    <text evidence="2">The sequence shown here is derived from an EMBL/GenBank/DDBJ whole genome shotgun (WGS) entry which is preliminary data.</text>
</comment>
<dbReference type="InterPro" id="IPR036397">
    <property type="entry name" value="RNaseH_sf"/>
</dbReference>
<dbReference type="Proteomes" id="UP001280121">
    <property type="component" value="Unassembled WGS sequence"/>
</dbReference>
<protein>
    <recommendedName>
        <fullName evidence="1">RNase H type-1 domain-containing protein</fullName>
    </recommendedName>
</protein>
<dbReference type="InterPro" id="IPR002156">
    <property type="entry name" value="RNaseH_domain"/>
</dbReference>
<dbReference type="AlphaFoldDB" id="A0AAD9WKQ3"/>
<dbReference type="InterPro" id="IPR012337">
    <property type="entry name" value="RNaseH-like_sf"/>
</dbReference>
<dbReference type="InterPro" id="IPR044730">
    <property type="entry name" value="RNase_H-like_dom_plant"/>
</dbReference>
<name>A0AAD9WKQ3_9ROSI</name>
<reference evidence="2" key="1">
    <citation type="journal article" date="2023" name="Plant J.">
        <title>Genome sequences and population genomics provide insights into the demographic history, inbreeding, and mutation load of two 'living fossil' tree species of Dipteronia.</title>
        <authorList>
            <person name="Feng Y."/>
            <person name="Comes H.P."/>
            <person name="Chen J."/>
            <person name="Zhu S."/>
            <person name="Lu R."/>
            <person name="Zhang X."/>
            <person name="Li P."/>
            <person name="Qiu J."/>
            <person name="Olsen K.M."/>
            <person name="Qiu Y."/>
        </authorList>
    </citation>
    <scope>NUCLEOTIDE SEQUENCE</scope>
    <source>
        <strain evidence="2">KIB01</strain>
    </source>
</reference>
<evidence type="ECO:0000313" key="3">
    <source>
        <dbReference type="Proteomes" id="UP001280121"/>
    </source>
</evidence>
<evidence type="ECO:0000259" key="1">
    <source>
        <dbReference type="Pfam" id="PF13456"/>
    </source>
</evidence>
<dbReference type="EMBL" id="JANJYI010000009">
    <property type="protein sequence ID" value="KAK2634784.1"/>
    <property type="molecule type" value="Genomic_DNA"/>
</dbReference>
<dbReference type="InterPro" id="IPR052929">
    <property type="entry name" value="RNase_H-like_EbsB-rel"/>
</dbReference>
<proteinExistence type="predicted"/>
<dbReference type="SUPFAM" id="SSF53098">
    <property type="entry name" value="Ribonuclease H-like"/>
    <property type="match status" value="1"/>
</dbReference>
<dbReference type="GO" id="GO:0003676">
    <property type="term" value="F:nucleic acid binding"/>
    <property type="evidence" value="ECO:0007669"/>
    <property type="project" value="InterPro"/>
</dbReference>
<accession>A0AAD9WKQ3</accession>
<dbReference type="GO" id="GO:0004523">
    <property type="term" value="F:RNA-DNA hybrid ribonuclease activity"/>
    <property type="evidence" value="ECO:0007669"/>
    <property type="project" value="InterPro"/>
</dbReference>
<gene>
    <name evidence="2" type="ORF">Ddye_029576</name>
</gene>